<gene>
    <name evidence="1" type="ORF">RhiirC2_797584</name>
</gene>
<sequence>MADPKDIKLLSEEPGLTQQADPVECNIISGSKIKKTGGKKPKSKSIHISNTKNLCENENGIPGAKKEIISFTEFSKDALDLYKKTNNTLKVIKARDRSLITK</sequence>
<reference evidence="1 2" key="1">
    <citation type="submission" date="2016-04" db="EMBL/GenBank/DDBJ databases">
        <title>Genome analyses suggest a sexual origin of heterokaryosis in a supposedly ancient asexual fungus.</title>
        <authorList>
            <person name="Ropars J."/>
            <person name="Sedzielewska K."/>
            <person name="Noel J."/>
            <person name="Charron P."/>
            <person name="Farinelli L."/>
            <person name="Marton T."/>
            <person name="Kruger M."/>
            <person name="Pelin A."/>
            <person name="Brachmann A."/>
            <person name="Corradi N."/>
        </authorList>
    </citation>
    <scope>NUCLEOTIDE SEQUENCE [LARGE SCALE GENOMIC DNA]</scope>
    <source>
        <strain evidence="1 2">C2</strain>
    </source>
</reference>
<comment type="caution">
    <text evidence="1">The sequence shown here is derived from an EMBL/GenBank/DDBJ whole genome shotgun (WGS) entry which is preliminary data.</text>
</comment>
<organism evidence="1 2">
    <name type="scientific">Rhizophagus irregularis</name>
    <dbReference type="NCBI Taxonomy" id="588596"/>
    <lineage>
        <taxon>Eukaryota</taxon>
        <taxon>Fungi</taxon>
        <taxon>Fungi incertae sedis</taxon>
        <taxon>Mucoromycota</taxon>
        <taxon>Glomeromycotina</taxon>
        <taxon>Glomeromycetes</taxon>
        <taxon>Glomerales</taxon>
        <taxon>Glomeraceae</taxon>
        <taxon>Rhizophagus</taxon>
    </lineage>
</organism>
<reference evidence="1 2" key="2">
    <citation type="submission" date="2017-10" db="EMBL/GenBank/DDBJ databases">
        <title>Extensive intraspecific genome diversity in a model arbuscular mycorrhizal fungus.</title>
        <authorList>
            <person name="Chen E.C.H."/>
            <person name="Morin E."/>
            <person name="Baudet D."/>
            <person name="Noel J."/>
            <person name="Ndikumana S."/>
            <person name="Charron P."/>
            <person name="St-Onge C."/>
            <person name="Giorgi J."/>
            <person name="Grigoriev I.V."/>
            <person name="Roux C."/>
            <person name="Martin F.M."/>
            <person name="Corradi N."/>
        </authorList>
    </citation>
    <scope>NUCLEOTIDE SEQUENCE [LARGE SCALE GENOMIC DNA]</scope>
    <source>
        <strain evidence="1 2">C2</strain>
    </source>
</reference>
<accession>A0A2N1M7S2</accession>
<evidence type="ECO:0000313" key="1">
    <source>
        <dbReference type="EMBL" id="PKK57695.1"/>
    </source>
</evidence>
<dbReference type="AlphaFoldDB" id="A0A2N1M7S2"/>
<dbReference type="Proteomes" id="UP000233469">
    <property type="component" value="Unassembled WGS sequence"/>
</dbReference>
<proteinExistence type="predicted"/>
<name>A0A2N1M7S2_9GLOM</name>
<evidence type="ECO:0000313" key="2">
    <source>
        <dbReference type="Proteomes" id="UP000233469"/>
    </source>
</evidence>
<dbReference type="EMBL" id="LLXL01004176">
    <property type="protein sequence ID" value="PKK57695.1"/>
    <property type="molecule type" value="Genomic_DNA"/>
</dbReference>
<dbReference type="VEuPathDB" id="FungiDB:FUN_006468"/>
<protein>
    <submittedName>
        <fullName evidence="1">Uncharacterized protein</fullName>
    </submittedName>
</protein>